<evidence type="ECO:0000256" key="3">
    <source>
        <dbReference type="SAM" id="SignalP"/>
    </source>
</evidence>
<dbReference type="SUPFAM" id="SSF56954">
    <property type="entry name" value="Outer membrane efflux proteins (OEP)"/>
    <property type="match status" value="1"/>
</dbReference>
<feature type="signal peptide" evidence="3">
    <location>
        <begin position="1"/>
        <end position="26"/>
    </location>
</feature>
<feature type="region of interest" description="Disordered" evidence="2">
    <location>
        <begin position="457"/>
        <end position="478"/>
    </location>
</feature>
<organism evidence="4 5">
    <name type="scientific">Rhodanobacter thiooxydans</name>
    <dbReference type="NCBI Taxonomy" id="416169"/>
    <lineage>
        <taxon>Bacteria</taxon>
        <taxon>Pseudomonadati</taxon>
        <taxon>Pseudomonadota</taxon>
        <taxon>Gammaproteobacteria</taxon>
        <taxon>Lysobacterales</taxon>
        <taxon>Rhodanobacteraceae</taxon>
        <taxon>Rhodanobacter</taxon>
    </lineage>
</organism>
<reference evidence="4 5" key="1">
    <citation type="journal article" date="2016" name="MBio">
        <title>Lateral Gene Transfer in a Heavy Metal-Contaminated-Groundwater Microbial Community.</title>
        <authorList>
            <person name="Hemme C.L."/>
            <person name="Green S.J."/>
            <person name="Rishishwar L."/>
            <person name="Prakash O."/>
            <person name="Pettenato A."/>
            <person name="Chakraborty R."/>
            <person name="Deutschbauer A.M."/>
            <person name="Van Nostrand J.D."/>
            <person name="Wu L."/>
            <person name="He Z."/>
            <person name="Jordan I.K."/>
            <person name="Hazen T.C."/>
            <person name="Arkin A.P."/>
            <person name="Kostka J.E."/>
            <person name="Zhou J."/>
        </authorList>
    </citation>
    <scope>NUCLEOTIDE SEQUENCE [LARGE SCALE GENOMIC DNA]</scope>
    <source>
        <strain evidence="4 5">FW104-T7</strain>
    </source>
</reference>
<proteinExistence type="inferred from homology"/>
<protein>
    <recommendedName>
        <fullName evidence="6">Transporter</fullName>
    </recommendedName>
</protein>
<dbReference type="GO" id="GO:0015562">
    <property type="term" value="F:efflux transmembrane transporter activity"/>
    <property type="evidence" value="ECO:0007669"/>
    <property type="project" value="InterPro"/>
</dbReference>
<dbReference type="Pfam" id="PF02321">
    <property type="entry name" value="OEP"/>
    <property type="match status" value="1"/>
</dbReference>
<dbReference type="Gene3D" id="1.20.1600.10">
    <property type="entry name" value="Outer membrane efflux proteins (OEP)"/>
    <property type="match status" value="1"/>
</dbReference>
<evidence type="ECO:0008006" key="6">
    <source>
        <dbReference type="Google" id="ProtNLM"/>
    </source>
</evidence>
<dbReference type="PANTHER" id="PTHR30203">
    <property type="entry name" value="OUTER MEMBRANE CATION EFFLUX PROTEIN"/>
    <property type="match status" value="1"/>
</dbReference>
<gene>
    <name evidence="4" type="ORF">RHOFW104T7_17880</name>
</gene>
<feature type="chain" id="PRO_5007599895" description="Transporter" evidence="3">
    <location>
        <begin position="27"/>
        <end position="478"/>
    </location>
</feature>
<sequence length="478" mass="51699">MPRRHRSLLLGGSIALLLAGCASYQARPLSPATQAAALDQRTLDAPRLRHFLAASVPATTAAHPTGAWDLTALTFAALYYQPDLDLARAKLATARAGITTAKQRPNPTLDFSLNYDASSPIAVPFTVGPVVNFIIETFGKRGYRTAQAQHALAAARWELATTGWQVRSHVRTALLDLWAARQRLQLACRRLTLQQQLVSLIDKRLAVGEASSLDSTREHINRAQLDLAVQDLERAMGEARVQLATAIGVPVQALDGVSLSFQAFEQPPSSAQTPASGALRERALTQRTDVQASLADYEASQSALQLQIAHQYPNLTLGPGYNYDLGDNRYLLGFGGELPIFNQNQGPIADAVARRAQAAATFEALQARIIGAIDQGTVAYRGTMQSLAHADALLADARRRRQQIESAFQAGQADRPTLVTAELELASIEASRFDALVAQRQALAALEDALQQPLFDPGLWPKIPEQNPRTITDTEPSS</sequence>
<comment type="caution">
    <text evidence="4">The sequence shown here is derived from an EMBL/GenBank/DDBJ whole genome shotgun (WGS) entry which is preliminary data.</text>
</comment>
<dbReference type="AlphaFoldDB" id="A0A154QEG0"/>
<evidence type="ECO:0000313" key="4">
    <source>
        <dbReference type="EMBL" id="KZC22677.1"/>
    </source>
</evidence>
<dbReference type="STRING" id="416169.RHOFW104T7_17880"/>
<dbReference type="EMBL" id="LVJS01000054">
    <property type="protein sequence ID" value="KZC22677.1"/>
    <property type="molecule type" value="Genomic_DNA"/>
</dbReference>
<evidence type="ECO:0000256" key="2">
    <source>
        <dbReference type="SAM" id="MobiDB-lite"/>
    </source>
</evidence>
<keyword evidence="3" id="KW-0732">Signal</keyword>
<dbReference type="PROSITE" id="PS51257">
    <property type="entry name" value="PROKAR_LIPOPROTEIN"/>
    <property type="match status" value="1"/>
</dbReference>
<comment type="similarity">
    <text evidence="1">Belongs to the outer membrane factor (OMF) (TC 1.B.17) family.</text>
</comment>
<dbReference type="Proteomes" id="UP000076131">
    <property type="component" value="Unassembled WGS sequence"/>
</dbReference>
<evidence type="ECO:0000313" key="5">
    <source>
        <dbReference type="Proteomes" id="UP000076131"/>
    </source>
</evidence>
<dbReference type="RefSeq" id="WP_051281126.1">
    <property type="nucleotide sequence ID" value="NZ_LVJS01000054.1"/>
</dbReference>
<evidence type="ECO:0000256" key="1">
    <source>
        <dbReference type="ARBA" id="ARBA00007613"/>
    </source>
</evidence>
<feature type="compositionally biased region" description="Polar residues" evidence="2">
    <location>
        <begin position="467"/>
        <end position="478"/>
    </location>
</feature>
<dbReference type="InterPro" id="IPR003423">
    <property type="entry name" value="OMP_efflux"/>
</dbReference>
<name>A0A154QEG0_9GAMM</name>
<dbReference type="GeneID" id="72426747"/>
<accession>A0A154QEG0</accession>
<dbReference type="PANTHER" id="PTHR30203:SF24">
    <property type="entry name" value="BLR4935 PROTEIN"/>
    <property type="match status" value="1"/>
</dbReference>
<dbReference type="InterPro" id="IPR010131">
    <property type="entry name" value="MdtP/NodT-like"/>
</dbReference>
<keyword evidence="5" id="KW-1185">Reference proteome</keyword>